<organism evidence="2 3">
    <name type="scientific">Melipona bicolor</name>
    <dbReference type="NCBI Taxonomy" id="60889"/>
    <lineage>
        <taxon>Eukaryota</taxon>
        <taxon>Metazoa</taxon>
        <taxon>Ecdysozoa</taxon>
        <taxon>Arthropoda</taxon>
        <taxon>Hexapoda</taxon>
        <taxon>Insecta</taxon>
        <taxon>Pterygota</taxon>
        <taxon>Neoptera</taxon>
        <taxon>Endopterygota</taxon>
        <taxon>Hymenoptera</taxon>
        <taxon>Apocrita</taxon>
        <taxon>Aculeata</taxon>
        <taxon>Apoidea</taxon>
        <taxon>Anthophila</taxon>
        <taxon>Apidae</taxon>
        <taxon>Melipona</taxon>
    </lineage>
</organism>
<feature type="region of interest" description="Disordered" evidence="1">
    <location>
        <begin position="1"/>
        <end position="50"/>
    </location>
</feature>
<dbReference type="Proteomes" id="UP001177670">
    <property type="component" value="Unassembled WGS sequence"/>
</dbReference>
<feature type="compositionally biased region" description="Acidic residues" evidence="1">
    <location>
        <begin position="23"/>
        <end position="38"/>
    </location>
</feature>
<protein>
    <submittedName>
        <fullName evidence="2">Uncharacterized protein</fullName>
    </submittedName>
</protein>
<dbReference type="AlphaFoldDB" id="A0AA40GBC8"/>
<gene>
    <name evidence="2" type="ORF">K0M31_007260</name>
</gene>
<evidence type="ECO:0000313" key="3">
    <source>
        <dbReference type="Proteomes" id="UP001177670"/>
    </source>
</evidence>
<accession>A0AA40GBC8</accession>
<comment type="caution">
    <text evidence="2">The sequence shown here is derived from an EMBL/GenBank/DDBJ whole genome shotgun (WGS) entry which is preliminary data.</text>
</comment>
<reference evidence="2" key="1">
    <citation type="submission" date="2021-10" db="EMBL/GenBank/DDBJ databases">
        <title>Melipona bicolor Genome sequencing and assembly.</title>
        <authorList>
            <person name="Araujo N.S."/>
            <person name="Arias M.C."/>
        </authorList>
    </citation>
    <scope>NUCLEOTIDE SEQUENCE</scope>
    <source>
        <strain evidence="2">USP_2M_L1-L4_2017</strain>
        <tissue evidence="2">Whole body</tissue>
    </source>
</reference>
<name>A0AA40GBC8_9HYME</name>
<keyword evidence="3" id="KW-1185">Reference proteome</keyword>
<dbReference type="EMBL" id="JAHYIQ010000002">
    <property type="protein sequence ID" value="KAK1134478.1"/>
    <property type="molecule type" value="Genomic_DNA"/>
</dbReference>
<evidence type="ECO:0000313" key="2">
    <source>
        <dbReference type="EMBL" id="KAK1134478.1"/>
    </source>
</evidence>
<sequence length="62" mass="6946">MSAQVGTKVESWHGIQNKYKGNDDDDDDDDVDDEDDDQNDHNDGGIGVRVGRGISLWRNRSL</sequence>
<proteinExistence type="predicted"/>
<evidence type="ECO:0000256" key="1">
    <source>
        <dbReference type="SAM" id="MobiDB-lite"/>
    </source>
</evidence>